<dbReference type="Pfam" id="PF00550">
    <property type="entry name" value="PP-binding"/>
    <property type="match status" value="1"/>
</dbReference>
<dbReference type="SUPFAM" id="SSF51161">
    <property type="entry name" value="Trimeric LpxA-like enzymes"/>
    <property type="match status" value="3"/>
</dbReference>
<dbReference type="GO" id="GO:0031956">
    <property type="term" value="F:medium-chain fatty acid-CoA ligase activity"/>
    <property type="evidence" value="ECO:0007669"/>
    <property type="project" value="TreeGrafter"/>
</dbReference>
<dbReference type="PANTHER" id="PTHR43201:SF10">
    <property type="entry name" value="CARRIER DOMAIN-CONTAINING PROTEIN"/>
    <property type="match status" value="1"/>
</dbReference>
<proteinExistence type="predicted"/>
<comment type="caution">
    <text evidence="6">The sequence shown here is derived from an EMBL/GenBank/DDBJ whole genome shotgun (WGS) entry which is preliminary data.</text>
</comment>
<dbReference type="SMART" id="SM00823">
    <property type="entry name" value="PKS_PP"/>
    <property type="match status" value="1"/>
</dbReference>
<evidence type="ECO:0000256" key="4">
    <source>
        <dbReference type="SAM" id="Phobius"/>
    </source>
</evidence>
<dbReference type="InterPro" id="IPR011004">
    <property type="entry name" value="Trimer_LpxA-like_sf"/>
</dbReference>
<feature type="transmembrane region" description="Helical" evidence="4">
    <location>
        <begin position="1064"/>
        <end position="1097"/>
    </location>
</feature>
<organism evidence="6 7">
    <name type="scientific">Tolypocladium paradoxum</name>
    <dbReference type="NCBI Taxonomy" id="94208"/>
    <lineage>
        <taxon>Eukaryota</taxon>
        <taxon>Fungi</taxon>
        <taxon>Dikarya</taxon>
        <taxon>Ascomycota</taxon>
        <taxon>Pezizomycotina</taxon>
        <taxon>Sordariomycetes</taxon>
        <taxon>Hypocreomycetidae</taxon>
        <taxon>Hypocreales</taxon>
        <taxon>Ophiocordycipitaceae</taxon>
        <taxon>Tolypocladium</taxon>
    </lineage>
</organism>
<feature type="transmembrane region" description="Helical" evidence="4">
    <location>
        <begin position="1139"/>
        <end position="1158"/>
    </location>
</feature>
<feature type="transmembrane region" description="Helical" evidence="4">
    <location>
        <begin position="726"/>
        <end position="750"/>
    </location>
</feature>
<feature type="domain" description="Carrier" evidence="5">
    <location>
        <begin position="343"/>
        <end position="420"/>
    </location>
</feature>
<dbReference type="PANTHER" id="PTHR43201">
    <property type="entry name" value="ACYL-COA SYNTHETASE"/>
    <property type="match status" value="1"/>
</dbReference>
<dbReference type="InterPro" id="IPR036736">
    <property type="entry name" value="ACP-like_sf"/>
</dbReference>
<name>A0A2S4L4L6_9HYPO</name>
<feature type="transmembrane region" description="Helical" evidence="4">
    <location>
        <begin position="1016"/>
        <end position="1039"/>
    </location>
</feature>
<dbReference type="Proteomes" id="UP000237481">
    <property type="component" value="Unassembled WGS sequence"/>
</dbReference>
<dbReference type="InterPro" id="IPR009081">
    <property type="entry name" value="PP-bd_ACP"/>
</dbReference>
<sequence>MPISTPPLDYRLDREGTSGISTGPELTILDWSGAAVPSGTVGRICVRSEPVFPGYLLPDGSLDKSPFNADGWFDTGDLGYMDNDDYLYITGRSKEVINRGGELISPFEVENAIMSAATSTDSPISGRVSQALAFPASHDILQEVVAVALVTPANMPRVDLKTLYSALRSSLQQIKWPALITYMDDLPKKNNKLLRIMLGQRLDIPGIDDDMPYLKRHWHASCPPPDTAISVPIKSWPCSIDYELVSSTLNAAVPAEFRCHCRKNTADESIEVFLAPARAGFSIPQPAEATQLRQRLSNRLHGYMVPEKMHLMPEPLPTDERGNVDEAELQWALDHLLGATLEKLAESTEGKVTKAFADLLSRHPADVPPDVDFFRLGGDSLRAGRLMSSLRSMFSVQLPINIVFNQGTVRAISSHIDKVAQMGPVKGGEDKVEGCTRTNSSTNSLLMALQLVPLAIVYPLRRAFQWTVCIVALSYTQKWPTSNSVPGRLVNVTLSIMFSRLVIRFVAPLVGIAAKWLIIGRYREGLYPMWGCYHTRWWMVQKIVSICGKGFFNMSESTRRVYCRLMGAKIGRNVKLTGVALGEWDLLDIRDGAALSGCVCRPFAVEGNTTMYLGKIVIGKNCSIGMSSIVAAGSEVPANTCIGPNSSSWEMEDADEANRDLSPSRGPKPHWLLTCLLTVPLSLVAWVLSLLPWAGGLVGMVLKEPLDNDTPLRDMLDWFTAAERVAYHYLALALRSFFSPFILFAFAVLVRAVLDAMFGKLGPSAAKGRGAVATWRAALMQTIMPVSQLQEMTTMFGQHYEATSVALRMLGSKVGKRVYWPGTGPSIGDYHLLDVGNDVVFGSRAHLVTSDGTGSERITIGDRAMIADRACLLPGVDIGEQAVMGSGALTRRGKSYGPGGNFVGSRGGDAVCLSTGHDLTRERQQPRTRIHHMSSDDTLTGGGGASRKQPVRTQIQLVSSDNAVAEARKSSRKRRCQATADPSITSDSDSNDNAHPPVPETVSPFGRAFYLGLAPYHVLGPSAIFCYSAFMTVFTSFYWNVPSISSIQAVDLVINRFVNREGGFWVQVLVLYGMSSVAIAILTTLQAVLALAIIIAAKWALLGRRQPGNYDWDKSSYCQRWQLFLCIEKLRRHCYRSHGILGLLTGTSWMVLYFRALGAKIGRDCALFANGHPDLVFTEPDLITLGDRVAVDDASIIAHINTRGKFDLNRLEIGDRCVLRTGSRLLSGAIMKQDSCLLEHTLIMSGDVVEERWTMQGWPAEKFLDHRLKVGLESGSL</sequence>
<keyword evidence="7" id="KW-1185">Reference proteome</keyword>
<dbReference type="Gene3D" id="1.10.1200.10">
    <property type="entry name" value="ACP-like"/>
    <property type="match status" value="1"/>
</dbReference>
<dbReference type="Gene3D" id="3.30.300.30">
    <property type="match status" value="1"/>
</dbReference>
<evidence type="ECO:0000256" key="3">
    <source>
        <dbReference type="SAM" id="MobiDB-lite"/>
    </source>
</evidence>
<dbReference type="GO" id="GO:0031177">
    <property type="term" value="F:phosphopantetheine binding"/>
    <property type="evidence" value="ECO:0007669"/>
    <property type="project" value="InterPro"/>
</dbReference>
<evidence type="ECO:0000256" key="1">
    <source>
        <dbReference type="ARBA" id="ARBA00022450"/>
    </source>
</evidence>
<protein>
    <submittedName>
        <fullName evidence="6">Peroxisomal-coenzyme A synthetase-like protein</fullName>
    </submittedName>
</protein>
<evidence type="ECO:0000313" key="7">
    <source>
        <dbReference type="Proteomes" id="UP000237481"/>
    </source>
</evidence>
<keyword evidence="1" id="KW-0596">Phosphopantetheine</keyword>
<dbReference type="STRING" id="94208.A0A2S4L4L6"/>
<feature type="region of interest" description="Disordered" evidence="3">
    <location>
        <begin position="919"/>
        <end position="998"/>
    </location>
</feature>
<dbReference type="AlphaFoldDB" id="A0A2S4L4L6"/>
<keyword evidence="4" id="KW-0812">Transmembrane</keyword>
<keyword evidence="4" id="KW-0472">Membrane</keyword>
<evidence type="ECO:0000259" key="5">
    <source>
        <dbReference type="PROSITE" id="PS50075"/>
    </source>
</evidence>
<keyword evidence="2" id="KW-0597">Phosphoprotein</keyword>
<feature type="transmembrane region" description="Helical" evidence="4">
    <location>
        <begin position="671"/>
        <end position="694"/>
    </location>
</feature>
<dbReference type="EMBL" id="PKSG01000252">
    <property type="protein sequence ID" value="POR37392.1"/>
    <property type="molecule type" value="Genomic_DNA"/>
</dbReference>
<evidence type="ECO:0000313" key="6">
    <source>
        <dbReference type="EMBL" id="POR37392.1"/>
    </source>
</evidence>
<evidence type="ECO:0000256" key="2">
    <source>
        <dbReference type="ARBA" id="ARBA00022553"/>
    </source>
</evidence>
<dbReference type="Gene3D" id="3.40.50.12780">
    <property type="entry name" value="N-terminal domain of ligase-like"/>
    <property type="match status" value="1"/>
</dbReference>
<dbReference type="SUPFAM" id="SSF47336">
    <property type="entry name" value="ACP-like"/>
    <property type="match status" value="1"/>
</dbReference>
<dbReference type="GO" id="GO:0006631">
    <property type="term" value="P:fatty acid metabolic process"/>
    <property type="evidence" value="ECO:0007669"/>
    <property type="project" value="TreeGrafter"/>
</dbReference>
<feature type="compositionally biased region" description="Polar residues" evidence="3">
    <location>
        <begin position="980"/>
        <end position="993"/>
    </location>
</feature>
<dbReference type="InterPro" id="IPR045851">
    <property type="entry name" value="AMP-bd_C_sf"/>
</dbReference>
<dbReference type="PROSITE" id="PS50075">
    <property type="entry name" value="CARRIER"/>
    <property type="match status" value="1"/>
</dbReference>
<dbReference type="Gene3D" id="2.160.10.10">
    <property type="entry name" value="Hexapeptide repeat proteins"/>
    <property type="match status" value="1"/>
</dbReference>
<accession>A0A2S4L4L6</accession>
<dbReference type="InterPro" id="IPR020806">
    <property type="entry name" value="PKS_PP-bd"/>
</dbReference>
<gene>
    <name evidence="6" type="ORF">TPAR_02381</name>
</gene>
<dbReference type="SUPFAM" id="SSF56801">
    <property type="entry name" value="Acetyl-CoA synthetase-like"/>
    <property type="match status" value="1"/>
</dbReference>
<dbReference type="InterPro" id="IPR042099">
    <property type="entry name" value="ANL_N_sf"/>
</dbReference>
<reference evidence="6 7" key="1">
    <citation type="submission" date="2018-01" db="EMBL/GenBank/DDBJ databases">
        <title>Harnessing the power of phylogenomics to disentangle the directionality and signatures of interkingdom host jumping in the parasitic fungal genus Tolypocladium.</title>
        <authorList>
            <person name="Quandt C.A."/>
            <person name="Patterson W."/>
            <person name="Spatafora J.W."/>
        </authorList>
    </citation>
    <scope>NUCLEOTIDE SEQUENCE [LARGE SCALE GENOMIC DNA]</scope>
    <source>
        <strain evidence="6 7">NRBC 100945</strain>
    </source>
</reference>
<feature type="transmembrane region" description="Helical" evidence="4">
    <location>
        <begin position="501"/>
        <end position="519"/>
    </location>
</feature>
<keyword evidence="4" id="KW-1133">Transmembrane helix</keyword>
<dbReference type="OrthoDB" id="3633556at2759"/>
<feature type="compositionally biased region" description="Polar residues" evidence="3">
    <location>
        <begin position="951"/>
        <end position="962"/>
    </location>
</feature>